<accession>A0A934V3J7</accession>
<comment type="caution">
    <text evidence="7">The sequence shown here is derived from an EMBL/GenBank/DDBJ whole genome shotgun (WGS) entry which is preliminary data.</text>
</comment>
<dbReference type="AlphaFoldDB" id="A0A934V3J7"/>
<keyword evidence="5 6" id="KW-0472">Membrane</keyword>
<keyword evidence="8" id="KW-1185">Reference proteome</keyword>
<feature type="transmembrane region" description="Helical" evidence="6">
    <location>
        <begin position="103"/>
        <end position="123"/>
    </location>
</feature>
<sequence length="497" mass="52705">MALGRTKSIEQAIRDTEEPEFQLKRAIGPVQLTILGIGVLIGTGVFVLTGQAAAQYSGPAVALSFAISGAACALAALCYAEFASTVPVAGSAYTYSYVSMGEFIAWMIGWDLILEFTIGAATVSKGWGGYFDSVFNSIGITLPEALSNAPSDGGIVDLPAVFVALLMAVVLVLGIRLSTWVNAAVTALKLVIVVGIIAVGIFFVKGENLTPFIPEAREGSYGDSVAESPLLLQIFGVDTIYGGLGVFTGAALVFFAYLGFDIVATMSEEVKRPQRTMPIGIIGSLLIATVLYIIVSLIITGIVPFDQLNVEAPAAVAMAATGIPAAEFIISLGILIGLTVVIMTLMLGQSRVAFAMSRDRLLPVWLSKVHPKYRTPYRLTIITAIVAAALAGFMPLTALGQLVNIGTLAAFVLVSIGVIVLRRTRPDLPRAFKTPFVPVLPIVSALACLLVALFLPLDTWIRFVAWMALGAVIYFFYGRKRSRVGTGEDISETARRV</sequence>
<evidence type="ECO:0000256" key="5">
    <source>
        <dbReference type="ARBA" id="ARBA00023136"/>
    </source>
</evidence>
<feature type="transmembrane region" description="Helical" evidence="6">
    <location>
        <begin position="434"/>
        <end position="454"/>
    </location>
</feature>
<gene>
    <name evidence="7" type="ORF">JHE00_05485</name>
</gene>
<dbReference type="EMBL" id="JAENJH010000001">
    <property type="protein sequence ID" value="MBK1783774.1"/>
    <property type="molecule type" value="Genomic_DNA"/>
</dbReference>
<keyword evidence="2" id="KW-0813">Transport</keyword>
<feature type="transmembrane region" description="Helical" evidence="6">
    <location>
        <begin position="240"/>
        <end position="260"/>
    </location>
</feature>
<comment type="subcellular location">
    <subcellularLocation>
        <location evidence="1">Membrane</location>
        <topology evidence="1">Multi-pass membrane protein</topology>
    </subcellularLocation>
</comment>
<reference evidence="7" key="1">
    <citation type="submission" date="2020-12" db="EMBL/GenBank/DDBJ databases">
        <title>Prauserella sp. ASG 168, a novel actinomycete isolated from cave rock.</title>
        <authorList>
            <person name="Suriyachadkun C."/>
        </authorList>
    </citation>
    <scope>NUCLEOTIDE SEQUENCE</scope>
    <source>
        <strain evidence="7">ASG 168</strain>
    </source>
</reference>
<evidence type="ECO:0000256" key="6">
    <source>
        <dbReference type="SAM" id="Phobius"/>
    </source>
</evidence>
<feature type="transmembrane region" description="Helical" evidence="6">
    <location>
        <begin position="60"/>
        <end position="82"/>
    </location>
</feature>
<proteinExistence type="predicted"/>
<keyword evidence="3 6" id="KW-0812">Transmembrane</keyword>
<protein>
    <submittedName>
        <fullName evidence="7">Amino acid permease</fullName>
    </submittedName>
</protein>
<evidence type="ECO:0000313" key="7">
    <source>
        <dbReference type="EMBL" id="MBK1783774.1"/>
    </source>
</evidence>
<dbReference type="RefSeq" id="WP_200315332.1">
    <property type="nucleotide sequence ID" value="NZ_JAENJH010000001.1"/>
</dbReference>
<feature type="transmembrane region" description="Helical" evidence="6">
    <location>
        <begin position="377"/>
        <end position="396"/>
    </location>
</feature>
<feature type="transmembrane region" description="Helical" evidence="6">
    <location>
        <begin position="32"/>
        <end position="54"/>
    </location>
</feature>
<keyword evidence="4 6" id="KW-1133">Transmembrane helix</keyword>
<evidence type="ECO:0000256" key="3">
    <source>
        <dbReference type="ARBA" id="ARBA00022692"/>
    </source>
</evidence>
<dbReference type="Gene3D" id="1.20.1740.10">
    <property type="entry name" value="Amino acid/polyamine transporter I"/>
    <property type="match status" value="1"/>
</dbReference>
<evidence type="ECO:0000313" key="8">
    <source>
        <dbReference type="Proteomes" id="UP000635245"/>
    </source>
</evidence>
<dbReference type="PIRSF" id="PIRSF006060">
    <property type="entry name" value="AA_transporter"/>
    <property type="match status" value="1"/>
</dbReference>
<feature type="transmembrane region" description="Helical" evidence="6">
    <location>
        <begin position="402"/>
        <end position="422"/>
    </location>
</feature>
<feature type="transmembrane region" description="Helical" evidence="6">
    <location>
        <begin position="155"/>
        <end position="175"/>
    </location>
</feature>
<dbReference type="InterPro" id="IPR002293">
    <property type="entry name" value="AA/rel_permease1"/>
</dbReference>
<dbReference type="Proteomes" id="UP000635245">
    <property type="component" value="Unassembled WGS sequence"/>
</dbReference>
<evidence type="ECO:0000256" key="1">
    <source>
        <dbReference type="ARBA" id="ARBA00004141"/>
    </source>
</evidence>
<dbReference type="GO" id="GO:0015171">
    <property type="term" value="F:amino acid transmembrane transporter activity"/>
    <property type="evidence" value="ECO:0007669"/>
    <property type="project" value="TreeGrafter"/>
</dbReference>
<feature type="transmembrane region" description="Helical" evidence="6">
    <location>
        <begin position="460"/>
        <end position="477"/>
    </location>
</feature>
<organism evidence="7 8">
    <name type="scientific">Prauserella cavernicola</name>
    <dbReference type="NCBI Taxonomy" id="2800127"/>
    <lineage>
        <taxon>Bacteria</taxon>
        <taxon>Bacillati</taxon>
        <taxon>Actinomycetota</taxon>
        <taxon>Actinomycetes</taxon>
        <taxon>Pseudonocardiales</taxon>
        <taxon>Pseudonocardiaceae</taxon>
        <taxon>Prauserella</taxon>
    </lineage>
</organism>
<dbReference type="GO" id="GO:0016020">
    <property type="term" value="C:membrane"/>
    <property type="evidence" value="ECO:0007669"/>
    <property type="project" value="UniProtKB-SubCell"/>
</dbReference>
<dbReference type="Pfam" id="PF13520">
    <property type="entry name" value="AA_permease_2"/>
    <property type="match status" value="1"/>
</dbReference>
<evidence type="ECO:0000256" key="4">
    <source>
        <dbReference type="ARBA" id="ARBA00022989"/>
    </source>
</evidence>
<feature type="transmembrane region" description="Helical" evidence="6">
    <location>
        <begin position="325"/>
        <end position="348"/>
    </location>
</feature>
<name>A0A934V3J7_9PSEU</name>
<feature type="transmembrane region" description="Helical" evidence="6">
    <location>
        <begin position="281"/>
        <end position="305"/>
    </location>
</feature>
<dbReference type="PANTHER" id="PTHR43243">
    <property type="entry name" value="INNER MEMBRANE TRANSPORTER YGJI-RELATED"/>
    <property type="match status" value="1"/>
</dbReference>
<dbReference type="PANTHER" id="PTHR43243:SF4">
    <property type="entry name" value="CATIONIC AMINO ACID TRANSPORTER 4"/>
    <property type="match status" value="1"/>
</dbReference>
<feature type="transmembrane region" description="Helical" evidence="6">
    <location>
        <begin position="187"/>
        <end position="204"/>
    </location>
</feature>
<evidence type="ECO:0000256" key="2">
    <source>
        <dbReference type="ARBA" id="ARBA00022448"/>
    </source>
</evidence>